<reference evidence="2" key="1">
    <citation type="submission" date="2022-02" db="EMBL/GenBank/DDBJ databases">
        <title>Towards deciphering the DNA virus diversity associated with rodent species in the families Cricetidae and Heteromyidae.</title>
        <authorList>
            <person name="Lund M."/>
            <person name="Larsen B.B."/>
            <person name="Gryseels S."/>
            <person name="Kraberger S."/>
            <person name="Rowsey D.M."/>
            <person name="Steger L."/>
            <person name="Yule K.M."/>
            <person name="Upham N.S."/>
            <person name="Worobey M."/>
            <person name="Van Doorslaer K."/>
            <person name="Varsani A."/>
        </authorList>
    </citation>
    <scope>NUCLEOTIDE SEQUENCE</scope>
    <source>
        <strain evidence="2">UA08Rod_7365</strain>
    </source>
</reference>
<keyword evidence="1" id="KW-0472">Membrane</keyword>
<feature type="transmembrane region" description="Helical" evidence="1">
    <location>
        <begin position="6"/>
        <end position="27"/>
    </location>
</feature>
<proteinExistence type="predicted"/>
<evidence type="ECO:0000256" key="1">
    <source>
        <dbReference type="SAM" id="Phobius"/>
    </source>
</evidence>
<keyword evidence="1" id="KW-0812">Transmembrane</keyword>
<evidence type="ECO:0000313" key="2">
    <source>
        <dbReference type="EMBL" id="UPW36469.1"/>
    </source>
</evidence>
<sequence>MTMDPILGAAAVTGGVNLAANIGSALFNKRSQDKANKQNLKIAREQMAFQERMSNTAVQRHAADLEAAGFNRLLAAGANGASTPSGASASMGATKVDFQNPLDLIALEQARANIAGTKAETAVKVATEKNLDEQNQNLIATRKQIDADTFVKQWQAAKIEAELSGTSVMEAGIKLFGAEFKYKSTSYNNQNPLSVPKPAADSRRDFADMSYLLPGRR</sequence>
<dbReference type="EMBL" id="OM869494">
    <property type="protein sequence ID" value="UPW36469.1"/>
    <property type="molecule type" value="Genomic_DNA"/>
</dbReference>
<keyword evidence="1" id="KW-1133">Transmembrane helix</keyword>
<accession>A0A976N058</accession>
<organism evidence="2">
    <name type="scientific">Sigmofec virus UA08Rod_7365</name>
    <dbReference type="NCBI Taxonomy" id="2929245"/>
    <lineage>
        <taxon>Viruses</taxon>
        <taxon>Monodnaviria</taxon>
        <taxon>Sangervirae</taxon>
        <taxon>Phixviricota</taxon>
        <taxon>Malgrandaviricetes</taxon>
        <taxon>Petitvirales</taxon>
        <taxon>Microviridae</taxon>
    </lineage>
</organism>
<name>A0A976N058_9VIRU</name>
<protein>
    <submittedName>
        <fullName evidence="2">DNA pilot protein</fullName>
    </submittedName>
</protein>